<dbReference type="PANTHER" id="PTHR36692">
    <property type="entry name" value="PROTEIN SNAKESKIN"/>
    <property type="match status" value="1"/>
</dbReference>
<name>A0AAV8YBY1_9CUCU</name>
<feature type="transmembrane region" description="Helical" evidence="1">
    <location>
        <begin position="7"/>
        <end position="26"/>
    </location>
</feature>
<dbReference type="GO" id="GO:0019991">
    <property type="term" value="P:septate junction assembly"/>
    <property type="evidence" value="ECO:0007669"/>
    <property type="project" value="InterPro"/>
</dbReference>
<evidence type="ECO:0000313" key="4">
    <source>
        <dbReference type="Proteomes" id="UP001162162"/>
    </source>
</evidence>
<proteinExistence type="predicted"/>
<keyword evidence="1" id="KW-1133">Transmembrane helix</keyword>
<feature type="transmembrane region" description="Helical" evidence="1">
    <location>
        <begin position="38"/>
        <end position="60"/>
    </location>
</feature>
<evidence type="ECO:0000313" key="3">
    <source>
        <dbReference type="EMBL" id="KAJ8949100.1"/>
    </source>
</evidence>
<dbReference type="PANTHER" id="PTHR36692:SF2">
    <property type="entry name" value="GEO12064P1"/>
    <property type="match status" value="1"/>
</dbReference>
<keyword evidence="1" id="KW-0472">Membrane</keyword>
<dbReference type="AlphaFoldDB" id="A0AAV8YBY1"/>
<evidence type="ECO:0000256" key="1">
    <source>
        <dbReference type="SAM" id="Phobius"/>
    </source>
</evidence>
<feature type="domain" description="DUF7775" evidence="2">
    <location>
        <begin position="9"/>
        <end position="90"/>
    </location>
</feature>
<dbReference type="EMBL" id="JAPWTK010000124">
    <property type="protein sequence ID" value="KAJ8949100.1"/>
    <property type="molecule type" value="Genomic_DNA"/>
</dbReference>
<dbReference type="GO" id="GO:0005886">
    <property type="term" value="C:plasma membrane"/>
    <property type="evidence" value="ECO:0007669"/>
    <property type="project" value="TreeGrafter"/>
</dbReference>
<sequence length="129" mass="14275">MVTFRRVYLLKVLELAIAIACIALHYKTRTNDFDTDTLSATAFGGYIIILVGEIGGLLMGTPVTRRIYIFYSVVATAVFVAAGALNLEIIKHWGKSDLRDCGFSKGILSIINGALFLIDTLLEWREIMT</sequence>
<reference evidence="3" key="1">
    <citation type="journal article" date="2023" name="Insect Mol. Biol.">
        <title>Genome sequencing provides insights into the evolution of gene families encoding plant cell wall-degrading enzymes in longhorned beetles.</title>
        <authorList>
            <person name="Shin N.R."/>
            <person name="Okamura Y."/>
            <person name="Kirsch R."/>
            <person name="Pauchet Y."/>
        </authorList>
    </citation>
    <scope>NUCLEOTIDE SEQUENCE</scope>
    <source>
        <strain evidence="3">AMC_N1</strain>
    </source>
</reference>
<dbReference type="Pfam" id="PF24985">
    <property type="entry name" value="DUF7775"/>
    <property type="match status" value="1"/>
</dbReference>
<gene>
    <name evidence="3" type="ORF">NQ318_017005</name>
</gene>
<dbReference type="InterPro" id="IPR038976">
    <property type="entry name" value="Ssk"/>
</dbReference>
<feature type="transmembrane region" description="Helical" evidence="1">
    <location>
        <begin position="67"/>
        <end position="87"/>
    </location>
</feature>
<protein>
    <recommendedName>
        <fullName evidence="2">DUF7775 domain-containing protein</fullName>
    </recommendedName>
</protein>
<organism evidence="3 4">
    <name type="scientific">Aromia moschata</name>
    <dbReference type="NCBI Taxonomy" id="1265417"/>
    <lineage>
        <taxon>Eukaryota</taxon>
        <taxon>Metazoa</taxon>
        <taxon>Ecdysozoa</taxon>
        <taxon>Arthropoda</taxon>
        <taxon>Hexapoda</taxon>
        <taxon>Insecta</taxon>
        <taxon>Pterygota</taxon>
        <taxon>Neoptera</taxon>
        <taxon>Endopterygota</taxon>
        <taxon>Coleoptera</taxon>
        <taxon>Polyphaga</taxon>
        <taxon>Cucujiformia</taxon>
        <taxon>Chrysomeloidea</taxon>
        <taxon>Cerambycidae</taxon>
        <taxon>Cerambycinae</taxon>
        <taxon>Callichromatini</taxon>
        <taxon>Aromia</taxon>
    </lineage>
</organism>
<accession>A0AAV8YBY1</accession>
<keyword evidence="4" id="KW-1185">Reference proteome</keyword>
<keyword evidence="1" id="KW-0812">Transmembrane</keyword>
<dbReference type="InterPro" id="IPR056677">
    <property type="entry name" value="DUF7775"/>
</dbReference>
<evidence type="ECO:0000259" key="2">
    <source>
        <dbReference type="Pfam" id="PF24985"/>
    </source>
</evidence>
<dbReference type="Proteomes" id="UP001162162">
    <property type="component" value="Unassembled WGS sequence"/>
</dbReference>
<comment type="caution">
    <text evidence="3">The sequence shown here is derived from an EMBL/GenBank/DDBJ whole genome shotgun (WGS) entry which is preliminary data.</text>
</comment>